<dbReference type="InterPro" id="IPR011944">
    <property type="entry name" value="Steroid_delta5-4_isomerase"/>
</dbReference>
<gene>
    <name evidence="2" type="ORF">Q0590_23115</name>
</gene>
<keyword evidence="3" id="KW-1185">Reference proteome</keyword>
<dbReference type="InterPro" id="IPR032710">
    <property type="entry name" value="NTF2-like_dom_sf"/>
</dbReference>
<dbReference type="EMBL" id="JAUKPO010000017">
    <property type="protein sequence ID" value="MDO1449186.1"/>
    <property type="molecule type" value="Genomic_DNA"/>
</dbReference>
<dbReference type="Pfam" id="PF14534">
    <property type="entry name" value="DUF4440"/>
    <property type="match status" value="1"/>
</dbReference>
<dbReference type="Gene3D" id="3.10.450.50">
    <property type="match status" value="1"/>
</dbReference>
<feature type="domain" description="DUF4440" evidence="1">
    <location>
        <begin position="44"/>
        <end position="154"/>
    </location>
</feature>
<dbReference type="Proteomes" id="UP001168528">
    <property type="component" value="Unassembled WGS sequence"/>
</dbReference>
<dbReference type="RefSeq" id="WP_302039990.1">
    <property type="nucleotide sequence ID" value="NZ_JAUKPO010000017.1"/>
</dbReference>
<evidence type="ECO:0000313" key="3">
    <source>
        <dbReference type="Proteomes" id="UP001168528"/>
    </source>
</evidence>
<accession>A0ABT8RBW8</accession>
<evidence type="ECO:0000259" key="1">
    <source>
        <dbReference type="Pfam" id="PF14534"/>
    </source>
</evidence>
<evidence type="ECO:0000313" key="2">
    <source>
        <dbReference type="EMBL" id="MDO1449186.1"/>
    </source>
</evidence>
<proteinExistence type="predicted"/>
<organism evidence="2 3">
    <name type="scientific">Rhodocytophaga aerolata</name>
    <dbReference type="NCBI Taxonomy" id="455078"/>
    <lineage>
        <taxon>Bacteria</taxon>
        <taxon>Pseudomonadati</taxon>
        <taxon>Bacteroidota</taxon>
        <taxon>Cytophagia</taxon>
        <taxon>Cytophagales</taxon>
        <taxon>Rhodocytophagaceae</taxon>
        <taxon>Rhodocytophaga</taxon>
    </lineage>
</organism>
<dbReference type="InterPro" id="IPR027843">
    <property type="entry name" value="DUF4440"/>
</dbReference>
<comment type="caution">
    <text evidence="2">The sequence shown here is derived from an EMBL/GenBank/DDBJ whole genome shotgun (WGS) entry which is preliminary data.</text>
</comment>
<sequence>MKKSLLTLAIIASMLTFQQEAKSQSNNPKSKKVQTTVTSEKAAIEKLIYTYQDALNASDVNKVISLYTTDGVLMANAAPTAERAEGVKGTYQYVFDNFTYSLKFTILEIEVKGNTAFARSTSQGSFVIKKTEQKVPDENRELFVFEKVNGQWKIARYMYNKTK</sequence>
<protein>
    <submittedName>
        <fullName evidence="2">SgcJ/EcaC family oxidoreductase</fullName>
    </submittedName>
</protein>
<reference evidence="2" key="1">
    <citation type="submission" date="2023-07" db="EMBL/GenBank/DDBJ databases">
        <title>The genome sequence of Rhodocytophaga aerolata KACC 12507.</title>
        <authorList>
            <person name="Zhang X."/>
        </authorList>
    </citation>
    <scope>NUCLEOTIDE SEQUENCE</scope>
    <source>
        <strain evidence="2">KACC 12507</strain>
    </source>
</reference>
<dbReference type="NCBIfam" id="TIGR02246">
    <property type="entry name" value="SgcJ/EcaC family oxidoreductase"/>
    <property type="match status" value="1"/>
</dbReference>
<name>A0ABT8RBW8_9BACT</name>
<dbReference type="SUPFAM" id="SSF54427">
    <property type="entry name" value="NTF2-like"/>
    <property type="match status" value="1"/>
</dbReference>